<evidence type="ECO:0000313" key="3">
    <source>
        <dbReference type="EMBL" id="GHA14497.1"/>
    </source>
</evidence>
<evidence type="ECO:0000313" key="4">
    <source>
        <dbReference type="Proteomes" id="UP000653644"/>
    </source>
</evidence>
<keyword evidence="4" id="KW-1185">Reference proteome</keyword>
<comment type="caution">
    <text evidence="3">The sequence shown here is derived from an EMBL/GenBank/DDBJ whole genome shotgun (WGS) entry which is preliminary data.</text>
</comment>
<keyword evidence="1" id="KW-0812">Transmembrane</keyword>
<keyword evidence="1" id="KW-1133">Transmembrane helix</keyword>
<dbReference type="Proteomes" id="UP000653644">
    <property type="component" value="Unassembled WGS sequence"/>
</dbReference>
<evidence type="ECO:0000259" key="2">
    <source>
        <dbReference type="Pfam" id="PF19747"/>
    </source>
</evidence>
<feature type="transmembrane region" description="Helical" evidence="1">
    <location>
        <begin position="15"/>
        <end position="36"/>
    </location>
</feature>
<feature type="transmembrane region" description="Helical" evidence="1">
    <location>
        <begin position="87"/>
        <end position="107"/>
    </location>
</feature>
<dbReference type="InterPro" id="IPR046201">
    <property type="entry name" value="DUF6234"/>
</dbReference>
<feature type="transmembrane region" description="Helical" evidence="1">
    <location>
        <begin position="56"/>
        <end position="75"/>
    </location>
</feature>
<evidence type="ECO:0000256" key="1">
    <source>
        <dbReference type="SAM" id="Phobius"/>
    </source>
</evidence>
<organism evidence="3 4">
    <name type="scientific">Streptomyces canarius</name>
    <dbReference type="NCBI Taxonomy" id="285453"/>
    <lineage>
        <taxon>Bacteria</taxon>
        <taxon>Bacillati</taxon>
        <taxon>Actinomycetota</taxon>
        <taxon>Actinomycetes</taxon>
        <taxon>Kitasatosporales</taxon>
        <taxon>Streptomycetaceae</taxon>
        <taxon>Streptomyces</taxon>
    </lineage>
</organism>
<feature type="domain" description="DUF6234" evidence="2">
    <location>
        <begin position="9"/>
        <end position="100"/>
    </location>
</feature>
<accession>A0ABQ3CLJ6</accession>
<proteinExistence type="predicted"/>
<gene>
    <name evidence="3" type="ORF">GCM10010345_18820</name>
</gene>
<sequence>MHDHSPSRRGTGEDVFFAVLLWLLDAIVGIVALLTGLARTDFNPLEPDPHASLTPVFAYVGGFGGLVLLSAIGLFRLGYRVSVAAQAVAAAAVLAFCTAAMSGHLTLAS</sequence>
<protein>
    <recommendedName>
        <fullName evidence="2">DUF6234 domain-containing protein</fullName>
    </recommendedName>
</protein>
<dbReference type="Pfam" id="PF19747">
    <property type="entry name" value="DUF6234"/>
    <property type="match status" value="1"/>
</dbReference>
<keyword evidence="1" id="KW-0472">Membrane</keyword>
<dbReference type="RefSeq" id="WP_268252776.1">
    <property type="nucleotide sequence ID" value="NZ_BMVN01000005.1"/>
</dbReference>
<reference evidence="4" key="1">
    <citation type="journal article" date="2019" name="Int. J. Syst. Evol. Microbiol.">
        <title>The Global Catalogue of Microorganisms (GCM) 10K type strain sequencing project: providing services to taxonomists for standard genome sequencing and annotation.</title>
        <authorList>
            <consortium name="The Broad Institute Genomics Platform"/>
            <consortium name="The Broad Institute Genome Sequencing Center for Infectious Disease"/>
            <person name="Wu L."/>
            <person name="Ma J."/>
        </authorList>
    </citation>
    <scope>NUCLEOTIDE SEQUENCE [LARGE SCALE GENOMIC DNA]</scope>
    <source>
        <strain evidence="4">JCM 4733</strain>
    </source>
</reference>
<name>A0ABQ3CLJ6_9ACTN</name>
<dbReference type="EMBL" id="BMVN01000005">
    <property type="protein sequence ID" value="GHA14497.1"/>
    <property type="molecule type" value="Genomic_DNA"/>
</dbReference>